<dbReference type="Proteomes" id="UP000237839">
    <property type="component" value="Unassembled WGS sequence"/>
</dbReference>
<dbReference type="EMBL" id="PUGF01000001">
    <property type="protein sequence ID" value="PRC95235.1"/>
    <property type="molecule type" value="Genomic_DNA"/>
</dbReference>
<comment type="caution">
    <text evidence="3">The sequence shown here is derived from an EMBL/GenBank/DDBJ whole genome shotgun (WGS) entry which is preliminary data.</text>
</comment>
<protein>
    <submittedName>
        <fullName evidence="3">Uncharacterized protein</fullName>
    </submittedName>
</protein>
<gene>
    <name evidence="3" type="ORF">S2091_0430</name>
</gene>
<dbReference type="AlphaFoldDB" id="A0A2S9H5H1"/>
<keyword evidence="2" id="KW-0812">Transmembrane</keyword>
<feature type="region of interest" description="Disordered" evidence="1">
    <location>
        <begin position="1"/>
        <end position="21"/>
    </location>
</feature>
<name>A0A2S9H5H1_9BURK</name>
<reference evidence="3 4" key="1">
    <citation type="submission" date="2018-02" db="EMBL/GenBank/DDBJ databases">
        <title>Solimicrobium silvestre gen. nov., sp. nov., isolated from alpine forest soil.</title>
        <authorList>
            <person name="Margesin R."/>
            <person name="Albuquerque L."/>
            <person name="Zhang D.-C."/>
            <person name="Froufe H.J.C."/>
            <person name="Severino R."/>
            <person name="Roxo I."/>
            <person name="Egas C."/>
            <person name="Da Costa M.S."/>
        </authorList>
    </citation>
    <scope>NUCLEOTIDE SEQUENCE [LARGE SCALE GENOMIC DNA]</scope>
    <source>
        <strain evidence="3 4">S20-91</strain>
    </source>
</reference>
<feature type="compositionally biased region" description="Basic and acidic residues" evidence="1">
    <location>
        <begin position="9"/>
        <end position="21"/>
    </location>
</feature>
<evidence type="ECO:0000313" key="3">
    <source>
        <dbReference type="EMBL" id="PRC95235.1"/>
    </source>
</evidence>
<keyword evidence="4" id="KW-1185">Reference proteome</keyword>
<organism evidence="3 4">
    <name type="scientific">Solimicrobium silvestre</name>
    <dbReference type="NCBI Taxonomy" id="2099400"/>
    <lineage>
        <taxon>Bacteria</taxon>
        <taxon>Pseudomonadati</taxon>
        <taxon>Pseudomonadota</taxon>
        <taxon>Betaproteobacteria</taxon>
        <taxon>Burkholderiales</taxon>
        <taxon>Oxalobacteraceae</taxon>
        <taxon>Solimicrobium</taxon>
    </lineage>
</organism>
<proteinExistence type="predicted"/>
<dbReference type="RefSeq" id="WP_165794884.1">
    <property type="nucleotide sequence ID" value="NZ_PUGF01000001.1"/>
</dbReference>
<evidence type="ECO:0000313" key="4">
    <source>
        <dbReference type="Proteomes" id="UP000237839"/>
    </source>
</evidence>
<feature type="transmembrane region" description="Helical" evidence="2">
    <location>
        <begin position="24"/>
        <end position="44"/>
    </location>
</feature>
<evidence type="ECO:0000256" key="1">
    <source>
        <dbReference type="SAM" id="MobiDB-lite"/>
    </source>
</evidence>
<keyword evidence="2" id="KW-0472">Membrane</keyword>
<accession>A0A2S9H5H1</accession>
<keyword evidence="2" id="KW-1133">Transmembrane helix</keyword>
<sequence length="50" mass="5718">MSQVPEQTEIARKKTTKDEGNPKFGRLLMVLLFSVFLIGVITWASEAYWS</sequence>
<evidence type="ECO:0000256" key="2">
    <source>
        <dbReference type="SAM" id="Phobius"/>
    </source>
</evidence>